<dbReference type="Proteomes" id="UP000188318">
    <property type="component" value="Unassembled WGS sequence"/>
</dbReference>
<dbReference type="Pfam" id="PF00106">
    <property type="entry name" value="adh_short"/>
    <property type="match status" value="1"/>
</dbReference>
<dbReference type="Gene3D" id="3.40.50.720">
    <property type="entry name" value="NAD(P)-binding Rossmann-like Domain"/>
    <property type="match status" value="1"/>
</dbReference>
<organism evidence="2 3">
    <name type="scientific">Aspergillus carbonarius (strain ITEM 5010)</name>
    <dbReference type="NCBI Taxonomy" id="602072"/>
    <lineage>
        <taxon>Eukaryota</taxon>
        <taxon>Fungi</taxon>
        <taxon>Dikarya</taxon>
        <taxon>Ascomycota</taxon>
        <taxon>Pezizomycotina</taxon>
        <taxon>Eurotiomycetes</taxon>
        <taxon>Eurotiomycetidae</taxon>
        <taxon>Eurotiales</taxon>
        <taxon>Aspergillaceae</taxon>
        <taxon>Aspergillus</taxon>
        <taxon>Aspergillus subgen. Circumdati</taxon>
    </lineage>
</organism>
<evidence type="ECO:0000256" key="1">
    <source>
        <dbReference type="ARBA" id="ARBA00023002"/>
    </source>
</evidence>
<sequence length="336" mass="36845">MVVLTQVQSSNAQIATSLPVSMVALFVGATSGIGEATLKQFAQHTQRPRVYFVGRSQDAGRRIAAECRALNPEGEYIFIPADISLLNRVDDVCREIKRRESSLNVLFLSPGTAVVHTETTEGLRIITALVYHARIRFIVNLLPLLQQATGLRRVISVGGGGSEGPIDTADFEARTASVAFYRGHITSMTTLALETLAKQAPTVSFVNEHPGPVKTGLLREVDNLRMWIVWLVLLLFGRWIYVALTESAERHLFLTTSAKYPARHGEDDGVPMPEGVPIARGVDGKAGSGVYSVRWDGESAEHTIEVLEGLREHGIGEIVWRYTESQFKRIAGVEAL</sequence>
<evidence type="ECO:0008006" key="4">
    <source>
        <dbReference type="Google" id="ProtNLM"/>
    </source>
</evidence>
<keyword evidence="3" id="KW-1185">Reference proteome</keyword>
<reference evidence="3" key="1">
    <citation type="journal article" date="2017" name="Genome Biol.">
        <title>Comparative genomics reveals high biological diversity and specific adaptations in the industrially and medically important fungal genus Aspergillus.</title>
        <authorList>
            <person name="de Vries R.P."/>
            <person name="Riley R."/>
            <person name="Wiebenga A."/>
            <person name="Aguilar-Osorio G."/>
            <person name="Amillis S."/>
            <person name="Uchima C.A."/>
            <person name="Anderluh G."/>
            <person name="Asadollahi M."/>
            <person name="Askin M."/>
            <person name="Barry K."/>
            <person name="Battaglia E."/>
            <person name="Bayram O."/>
            <person name="Benocci T."/>
            <person name="Braus-Stromeyer S.A."/>
            <person name="Caldana C."/>
            <person name="Canovas D."/>
            <person name="Cerqueira G.C."/>
            <person name="Chen F."/>
            <person name="Chen W."/>
            <person name="Choi C."/>
            <person name="Clum A."/>
            <person name="Dos Santos R.A."/>
            <person name="Damasio A.R."/>
            <person name="Diallinas G."/>
            <person name="Emri T."/>
            <person name="Fekete E."/>
            <person name="Flipphi M."/>
            <person name="Freyberg S."/>
            <person name="Gallo A."/>
            <person name="Gournas C."/>
            <person name="Habgood R."/>
            <person name="Hainaut M."/>
            <person name="Harispe M.L."/>
            <person name="Henrissat B."/>
            <person name="Hilden K.S."/>
            <person name="Hope R."/>
            <person name="Hossain A."/>
            <person name="Karabika E."/>
            <person name="Karaffa L."/>
            <person name="Karanyi Z."/>
            <person name="Krasevec N."/>
            <person name="Kuo A."/>
            <person name="Kusch H."/>
            <person name="LaButti K."/>
            <person name="Lagendijk E.L."/>
            <person name="Lapidus A."/>
            <person name="Levasseur A."/>
            <person name="Lindquist E."/>
            <person name="Lipzen A."/>
            <person name="Logrieco A.F."/>
            <person name="MacCabe A."/>
            <person name="Maekelae M.R."/>
            <person name="Malavazi I."/>
            <person name="Melin P."/>
            <person name="Meyer V."/>
            <person name="Mielnichuk N."/>
            <person name="Miskei M."/>
            <person name="Molnar A.P."/>
            <person name="Mule G."/>
            <person name="Ngan C.Y."/>
            <person name="Orejas M."/>
            <person name="Orosz E."/>
            <person name="Ouedraogo J.P."/>
            <person name="Overkamp K.M."/>
            <person name="Park H.-S."/>
            <person name="Perrone G."/>
            <person name="Piumi F."/>
            <person name="Punt P.J."/>
            <person name="Ram A.F."/>
            <person name="Ramon A."/>
            <person name="Rauscher S."/>
            <person name="Record E."/>
            <person name="Riano-Pachon D.M."/>
            <person name="Robert V."/>
            <person name="Roehrig J."/>
            <person name="Ruller R."/>
            <person name="Salamov A."/>
            <person name="Salih N.S."/>
            <person name="Samson R.A."/>
            <person name="Sandor E."/>
            <person name="Sanguinetti M."/>
            <person name="Schuetze T."/>
            <person name="Sepcic K."/>
            <person name="Shelest E."/>
            <person name="Sherlock G."/>
            <person name="Sophianopoulou V."/>
            <person name="Squina F.M."/>
            <person name="Sun H."/>
            <person name="Susca A."/>
            <person name="Todd R.B."/>
            <person name="Tsang A."/>
            <person name="Unkles S.E."/>
            <person name="van de Wiele N."/>
            <person name="van Rossen-Uffink D."/>
            <person name="Oliveira J.V."/>
            <person name="Vesth T.C."/>
            <person name="Visser J."/>
            <person name="Yu J.-H."/>
            <person name="Zhou M."/>
            <person name="Andersen M.R."/>
            <person name="Archer D.B."/>
            <person name="Baker S.E."/>
            <person name="Benoit I."/>
            <person name="Brakhage A.A."/>
            <person name="Braus G.H."/>
            <person name="Fischer R."/>
            <person name="Frisvad J.C."/>
            <person name="Goldman G.H."/>
            <person name="Houbraken J."/>
            <person name="Oakley B."/>
            <person name="Pocsi I."/>
            <person name="Scazzocchio C."/>
            <person name="Seiboth B."/>
            <person name="vanKuyk P.A."/>
            <person name="Wortman J."/>
            <person name="Dyer P.S."/>
            <person name="Grigoriev I.V."/>
        </authorList>
    </citation>
    <scope>NUCLEOTIDE SEQUENCE [LARGE SCALE GENOMIC DNA]</scope>
    <source>
        <strain evidence="3">ITEM 5010</strain>
    </source>
</reference>
<evidence type="ECO:0000313" key="2">
    <source>
        <dbReference type="EMBL" id="OOF93912.1"/>
    </source>
</evidence>
<dbReference type="InterPro" id="IPR036291">
    <property type="entry name" value="NAD(P)-bd_dom_sf"/>
</dbReference>
<gene>
    <name evidence="2" type="ORF">ASPCADRAFT_172804</name>
</gene>
<dbReference type="InterPro" id="IPR052228">
    <property type="entry name" value="Sec_Metab_Biosynth_Oxidored"/>
</dbReference>
<proteinExistence type="predicted"/>
<accession>A0A1R3RHF1</accession>
<evidence type="ECO:0000313" key="3">
    <source>
        <dbReference type="Proteomes" id="UP000188318"/>
    </source>
</evidence>
<dbReference type="GO" id="GO:0016491">
    <property type="term" value="F:oxidoreductase activity"/>
    <property type="evidence" value="ECO:0007669"/>
    <property type="project" value="UniProtKB-KW"/>
</dbReference>
<dbReference type="EMBL" id="KV907503">
    <property type="protein sequence ID" value="OOF93912.1"/>
    <property type="molecule type" value="Genomic_DNA"/>
</dbReference>
<dbReference type="STRING" id="602072.A0A1R3RHF1"/>
<dbReference type="SUPFAM" id="SSF51735">
    <property type="entry name" value="NAD(P)-binding Rossmann-fold domains"/>
    <property type="match status" value="1"/>
</dbReference>
<dbReference type="PANTHER" id="PTHR47534:SF3">
    <property type="entry name" value="ALCOHOL DEHYDROGENASE-LIKE C-TERMINAL DOMAIN-CONTAINING PROTEIN"/>
    <property type="match status" value="1"/>
</dbReference>
<dbReference type="PANTHER" id="PTHR47534">
    <property type="entry name" value="YALI0E05731P"/>
    <property type="match status" value="1"/>
</dbReference>
<dbReference type="OMA" id="AGTHEGQ"/>
<protein>
    <recommendedName>
        <fullName evidence="4">NmrA-like domain-containing protein</fullName>
    </recommendedName>
</protein>
<name>A0A1R3RHF1_ASPC5</name>
<dbReference type="InterPro" id="IPR002347">
    <property type="entry name" value="SDR_fam"/>
</dbReference>
<keyword evidence="1" id="KW-0560">Oxidoreductase</keyword>
<dbReference type="VEuPathDB" id="FungiDB:ASPCADRAFT_172804"/>
<dbReference type="AlphaFoldDB" id="A0A1R3RHF1"/>
<dbReference type="OrthoDB" id="2898509at2759"/>